<keyword evidence="4 5" id="KW-0472">Membrane</keyword>
<accession>A0A923N412</accession>
<comment type="subcellular location">
    <subcellularLocation>
        <location evidence="1">Membrane</location>
        <topology evidence="1">Multi-pass membrane protein</topology>
    </subcellularLocation>
</comment>
<feature type="transmembrane region" description="Helical" evidence="5">
    <location>
        <begin position="121"/>
        <end position="140"/>
    </location>
</feature>
<feature type="transmembrane region" description="Helical" evidence="5">
    <location>
        <begin position="194"/>
        <end position="211"/>
    </location>
</feature>
<name>A0A923N412_9BACT</name>
<proteinExistence type="predicted"/>
<keyword evidence="8" id="KW-1185">Reference proteome</keyword>
<gene>
    <name evidence="7" type="ORF">H8S84_04600</name>
</gene>
<dbReference type="InterPro" id="IPR007016">
    <property type="entry name" value="O-antigen_ligase-rel_domated"/>
</dbReference>
<feature type="transmembrane region" description="Helical" evidence="5">
    <location>
        <begin position="338"/>
        <end position="355"/>
    </location>
</feature>
<evidence type="ECO:0000313" key="8">
    <source>
        <dbReference type="Proteomes" id="UP000603640"/>
    </source>
</evidence>
<feature type="transmembrane region" description="Helical" evidence="5">
    <location>
        <begin position="281"/>
        <end position="306"/>
    </location>
</feature>
<dbReference type="AlphaFoldDB" id="A0A923N412"/>
<dbReference type="Pfam" id="PF04932">
    <property type="entry name" value="Wzy_C"/>
    <property type="match status" value="1"/>
</dbReference>
<evidence type="ECO:0000256" key="2">
    <source>
        <dbReference type="ARBA" id="ARBA00022692"/>
    </source>
</evidence>
<feature type="transmembrane region" description="Helical" evidence="5">
    <location>
        <begin position="39"/>
        <end position="55"/>
    </location>
</feature>
<keyword evidence="7" id="KW-0436">Ligase</keyword>
<keyword evidence="3 5" id="KW-1133">Transmembrane helix</keyword>
<protein>
    <submittedName>
        <fullName evidence="7">O-antigen ligase family protein</fullName>
    </submittedName>
</protein>
<feature type="transmembrane region" description="Helical" evidence="5">
    <location>
        <begin position="171"/>
        <end position="189"/>
    </location>
</feature>
<keyword evidence="2 5" id="KW-0812">Transmembrane</keyword>
<dbReference type="Proteomes" id="UP000603640">
    <property type="component" value="Unassembled WGS sequence"/>
</dbReference>
<comment type="caution">
    <text evidence="7">The sequence shown here is derived from an EMBL/GenBank/DDBJ whole genome shotgun (WGS) entry which is preliminary data.</text>
</comment>
<feature type="transmembrane region" description="Helical" evidence="5">
    <location>
        <begin position="7"/>
        <end position="27"/>
    </location>
</feature>
<dbReference type="EMBL" id="JACRVF010000001">
    <property type="protein sequence ID" value="MBC5992113.1"/>
    <property type="molecule type" value="Genomic_DNA"/>
</dbReference>
<feature type="transmembrane region" description="Helical" evidence="5">
    <location>
        <begin position="313"/>
        <end position="332"/>
    </location>
</feature>
<sequence length="374" mass="42721">MKDALHVRLIQLLLLFYSLFFVSITYSENSAAAFAELELKSSIAILPLVFFTIGLQSNHYLQLLKAYILGCFIATSYSLLSIAYDICINNMHRAPDQLLGVDWVYFSYFLPKQINLHSPYFSMYLVMAIFILAYLFCYEYVRKRNTFILSAYLVLILYFVVFTIMLASRTALLAGFLITGISLLAFLIFSRKKFLTLALLILMPFIAFKAFETVPYLKRKLQDMSGMEQRQTVWSTSIDLISENILFGLGTGDTKDELVKAYKKNDYNEGIEQKYDPHNQYIQITLALGIVGLLVYILIIFTLLATSINLKNLLLAIFTVLFVLCGITESNLTTQKGVIFFSFFVSLFAILKDQLNKRAEVLETKSGEIVVQKH</sequence>
<feature type="transmembrane region" description="Helical" evidence="5">
    <location>
        <begin position="67"/>
        <end position="86"/>
    </location>
</feature>
<dbReference type="InterPro" id="IPR051533">
    <property type="entry name" value="WaaL-like"/>
</dbReference>
<organism evidence="7 8">
    <name type="scientific">Pontibacter cellulosilyticus</name>
    <dbReference type="NCBI Taxonomy" id="1720253"/>
    <lineage>
        <taxon>Bacteria</taxon>
        <taxon>Pseudomonadati</taxon>
        <taxon>Bacteroidota</taxon>
        <taxon>Cytophagia</taxon>
        <taxon>Cytophagales</taxon>
        <taxon>Hymenobacteraceae</taxon>
        <taxon>Pontibacter</taxon>
    </lineage>
</organism>
<reference evidence="7" key="1">
    <citation type="submission" date="2020-08" db="EMBL/GenBank/DDBJ databases">
        <title>Pontibacter sp. SD6 16S ribosomal RNA gene Genome sequencing and assembly.</title>
        <authorList>
            <person name="Kang M."/>
        </authorList>
    </citation>
    <scope>NUCLEOTIDE SEQUENCE</scope>
    <source>
        <strain evidence="7">SD6</strain>
    </source>
</reference>
<feature type="transmembrane region" description="Helical" evidence="5">
    <location>
        <begin position="147"/>
        <end position="165"/>
    </location>
</feature>
<evidence type="ECO:0000256" key="5">
    <source>
        <dbReference type="SAM" id="Phobius"/>
    </source>
</evidence>
<evidence type="ECO:0000256" key="4">
    <source>
        <dbReference type="ARBA" id="ARBA00023136"/>
    </source>
</evidence>
<dbReference type="GO" id="GO:0016020">
    <property type="term" value="C:membrane"/>
    <property type="evidence" value="ECO:0007669"/>
    <property type="project" value="UniProtKB-SubCell"/>
</dbReference>
<dbReference type="GO" id="GO:0016874">
    <property type="term" value="F:ligase activity"/>
    <property type="evidence" value="ECO:0007669"/>
    <property type="project" value="UniProtKB-KW"/>
</dbReference>
<dbReference type="PANTHER" id="PTHR37422">
    <property type="entry name" value="TEICHURONIC ACID BIOSYNTHESIS PROTEIN TUAE"/>
    <property type="match status" value="1"/>
</dbReference>
<dbReference type="RefSeq" id="WP_187066072.1">
    <property type="nucleotide sequence ID" value="NZ_JACRVF010000001.1"/>
</dbReference>
<feature type="domain" description="O-antigen ligase-related" evidence="6">
    <location>
        <begin position="155"/>
        <end position="297"/>
    </location>
</feature>
<evidence type="ECO:0000256" key="3">
    <source>
        <dbReference type="ARBA" id="ARBA00022989"/>
    </source>
</evidence>
<evidence type="ECO:0000259" key="6">
    <source>
        <dbReference type="Pfam" id="PF04932"/>
    </source>
</evidence>
<evidence type="ECO:0000256" key="1">
    <source>
        <dbReference type="ARBA" id="ARBA00004141"/>
    </source>
</evidence>
<evidence type="ECO:0000313" key="7">
    <source>
        <dbReference type="EMBL" id="MBC5992113.1"/>
    </source>
</evidence>
<dbReference type="PANTHER" id="PTHR37422:SF13">
    <property type="entry name" value="LIPOPOLYSACCHARIDE BIOSYNTHESIS PROTEIN PA4999-RELATED"/>
    <property type="match status" value="1"/>
</dbReference>